<dbReference type="Proteomes" id="UP000242146">
    <property type="component" value="Unassembled WGS sequence"/>
</dbReference>
<feature type="signal peptide" evidence="1">
    <location>
        <begin position="1"/>
        <end position="18"/>
    </location>
</feature>
<dbReference type="EMBL" id="MCGT01000002">
    <property type="protein sequence ID" value="ORX62106.1"/>
    <property type="molecule type" value="Genomic_DNA"/>
</dbReference>
<comment type="caution">
    <text evidence="2">The sequence shown here is derived from an EMBL/GenBank/DDBJ whole genome shotgun (WGS) entry which is preliminary data.</text>
</comment>
<dbReference type="AlphaFoldDB" id="A0A1X2GVT3"/>
<evidence type="ECO:0000256" key="1">
    <source>
        <dbReference type="SAM" id="SignalP"/>
    </source>
</evidence>
<organism evidence="2 3">
    <name type="scientific">Hesseltinella vesiculosa</name>
    <dbReference type="NCBI Taxonomy" id="101127"/>
    <lineage>
        <taxon>Eukaryota</taxon>
        <taxon>Fungi</taxon>
        <taxon>Fungi incertae sedis</taxon>
        <taxon>Mucoromycota</taxon>
        <taxon>Mucoromycotina</taxon>
        <taxon>Mucoromycetes</taxon>
        <taxon>Mucorales</taxon>
        <taxon>Cunninghamellaceae</taxon>
        <taxon>Hesseltinella</taxon>
    </lineage>
</organism>
<evidence type="ECO:0000313" key="3">
    <source>
        <dbReference type="Proteomes" id="UP000242146"/>
    </source>
</evidence>
<evidence type="ECO:0000313" key="2">
    <source>
        <dbReference type="EMBL" id="ORX62106.1"/>
    </source>
</evidence>
<accession>A0A1X2GVT3</accession>
<proteinExistence type="predicted"/>
<name>A0A1X2GVT3_9FUNG</name>
<sequence>MKFDLIFLFYGLFATALASSDDDAAGATLKAADGSPVKCNDLSNAVYSDVMTLANTTLIHTGNVKVNESGYFIVSYKSASAVSKKTGANETTIPYAKLLKGISAIITACKEDDGKLSGSYYPSQGYRICLTGTEETDDC</sequence>
<reference evidence="2 3" key="1">
    <citation type="submission" date="2016-07" db="EMBL/GenBank/DDBJ databases">
        <title>Pervasive Adenine N6-methylation of Active Genes in Fungi.</title>
        <authorList>
            <consortium name="DOE Joint Genome Institute"/>
            <person name="Mondo S.J."/>
            <person name="Dannebaum R.O."/>
            <person name="Kuo R.C."/>
            <person name="Labutti K."/>
            <person name="Haridas S."/>
            <person name="Kuo A."/>
            <person name="Salamov A."/>
            <person name="Ahrendt S.R."/>
            <person name="Lipzen A."/>
            <person name="Sullivan W."/>
            <person name="Andreopoulos W.B."/>
            <person name="Clum A."/>
            <person name="Lindquist E."/>
            <person name="Daum C."/>
            <person name="Ramamoorthy G.K."/>
            <person name="Gryganskyi A."/>
            <person name="Culley D."/>
            <person name="Magnuson J.K."/>
            <person name="James T.Y."/>
            <person name="O'Malley M.A."/>
            <person name="Stajich J.E."/>
            <person name="Spatafora J.W."/>
            <person name="Visel A."/>
            <person name="Grigoriev I.V."/>
        </authorList>
    </citation>
    <scope>NUCLEOTIDE SEQUENCE [LARGE SCALE GENOMIC DNA]</scope>
    <source>
        <strain evidence="2 3">NRRL 3301</strain>
    </source>
</reference>
<keyword evidence="3" id="KW-1185">Reference proteome</keyword>
<gene>
    <name evidence="2" type="ORF">DM01DRAFT_1331569</name>
</gene>
<keyword evidence="1" id="KW-0732">Signal</keyword>
<feature type="chain" id="PRO_5012891445" evidence="1">
    <location>
        <begin position="19"/>
        <end position="139"/>
    </location>
</feature>
<protein>
    <submittedName>
        <fullName evidence="2">Uncharacterized protein</fullName>
    </submittedName>
</protein>
<dbReference type="OrthoDB" id="2260851at2759"/>